<name>A0A0E0JEF5_ORYPU</name>
<reference evidence="2" key="1">
    <citation type="submission" date="2015-04" db="UniProtKB">
        <authorList>
            <consortium name="EnsemblPlants"/>
        </authorList>
    </citation>
    <scope>IDENTIFICATION</scope>
</reference>
<reference evidence="2" key="2">
    <citation type="submission" date="2018-05" db="EMBL/GenBank/DDBJ databases">
        <title>OpunRS2 (Oryza punctata Reference Sequence Version 2).</title>
        <authorList>
            <person name="Zhang J."/>
            <person name="Kudrna D."/>
            <person name="Lee S."/>
            <person name="Talag J."/>
            <person name="Welchert J."/>
            <person name="Wing R.A."/>
        </authorList>
    </citation>
    <scope>NUCLEOTIDE SEQUENCE [LARGE SCALE GENOMIC DNA]</scope>
</reference>
<feature type="compositionally biased region" description="Polar residues" evidence="1">
    <location>
        <begin position="158"/>
        <end position="179"/>
    </location>
</feature>
<proteinExistence type="predicted"/>
<sequence>MEKQGDKIWSTKIVVDSPPGQVGRLPGLHAILLWGVTMPTEPTNEVNAKLLPCPQNWHILYPGRHRSRDRTRASLSPPPSTRPIPLLRATLLPSDVADDEAPEWLRVRPSWAWAVVPAAWVNLLLLRGREAAESSDSSVEMWTEDGDGGRVEEDGATSRCTTPPFSTPEPQQDSMACSI</sequence>
<organism evidence="2">
    <name type="scientific">Oryza punctata</name>
    <name type="common">Red rice</name>
    <dbReference type="NCBI Taxonomy" id="4537"/>
    <lineage>
        <taxon>Eukaryota</taxon>
        <taxon>Viridiplantae</taxon>
        <taxon>Streptophyta</taxon>
        <taxon>Embryophyta</taxon>
        <taxon>Tracheophyta</taxon>
        <taxon>Spermatophyta</taxon>
        <taxon>Magnoliopsida</taxon>
        <taxon>Liliopsida</taxon>
        <taxon>Poales</taxon>
        <taxon>Poaceae</taxon>
        <taxon>BOP clade</taxon>
        <taxon>Oryzoideae</taxon>
        <taxon>Oryzeae</taxon>
        <taxon>Oryzinae</taxon>
        <taxon>Oryza</taxon>
    </lineage>
</organism>
<dbReference type="EnsemblPlants" id="OPUNC01G03820.1">
    <property type="protein sequence ID" value="OPUNC01G03820.1"/>
    <property type="gene ID" value="OPUNC01G03820"/>
</dbReference>
<evidence type="ECO:0000313" key="2">
    <source>
        <dbReference type="EnsemblPlants" id="OPUNC01G03820.1"/>
    </source>
</evidence>
<dbReference type="Proteomes" id="UP000026962">
    <property type="component" value="Chromosome 1"/>
</dbReference>
<dbReference type="AlphaFoldDB" id="A0A0E0JEF5"/>
<feature type="region of interest" description="Disordered" evidence="1">
    <location>
        <begin position="134"/>
        <end position="179"/>
    </location>
</feature>
<dbReference type="Gramene" id="OPUNC01G03820.1">
    <property type="protein sequence ID" value="OPUNC01G03820.1"/>
    <property type="gene ID" value="OPUNC01G03820"/>
</dbReference>
<accession>A0A0E0JEF5</accession>
<evidence type="ECO:0000313" key="3">
    <source>
        <dbReference type="Proteomes" id="UP000026962"/>
    </source>
</evidence>
<evidence type="ECO:0000256" key="1">
    <source>
        <dbReference type="SAM" id="MobiDB-lite"/>
    </source>
</evidence>
<keyword evidence="3" id="KW-1185">Reference proteome</keyword>
<protein>
    <submittedName>
        <fullName evidence="2">Uncharacterized protein</fullName>
    </submittedName>
</protein>
<dbReference type="HOGENOM" id="CLU_1505778_0_0_1"/>